<name>A0A4Q7VU81_9BURK</name>
<proteinExistence type="predicted"/>
<organism evidence="1 2">
    <name type="scientific">Advenella incenata</name>
    <dbReference type="NCBI Taxonomy" id="267800"/>
    <lineage>
        <taxon>Bacteria</taxon>
        <taxon>Pseudomonadati</taxon>
        <taxon>Pseudomonadota</taxon>
        <taxon>Betaproteobacteria</taxon>
        <taxon>Burkholderiales</taxon>
        <taxon>Alcaligenaceae</taxon>
    </lineage>
</organism>
<dbReference type="EMBL" id="SHKO01000001">
    <property type="protein sequence ID" value="RZU00187.1"/>
    <property type="molecule type" value="Genomic_DNA"/>
</dbReference>
<protein>
    <submittedName>
        <fullName evidence="1">Uncharacterized protein</fullName>
    </submittedName>
</protein>
<sequence>MLHGKGGDLNCTPKVELKFNLWGVFHEKVQRKFQTACSAQVLPAKPTTWGNTSCSGARRMVLSWHVFQFELQVIDQIFFHRIKLAIFQI</sequence>
<accession>A0A4Q7VU81</accession>
<comment type="caution">
    <text evidence="1">The sequence shown here is derived from an EMBL/GenBank/DDBJ whole genome shotgun (WGS) entry which is preliminary data.</text>
</comment>
<dbReference type="AlphaFoldDB" id="A0A4Q7VU81"/>
<gene>
    <name evidence="1" type="ORF">EV681_1995</name>
</gene>
<reference evidence="1 2" key="1">
    <citation type="submission" date="2019-02" db="EMBL/GenBank/DDBJ databases">
        <title>Genomic Encyclopedia of Type Strains, Phase IV (KMG-IV): sequencing the most valuable type-strain genomes for metagenomic binning, comparative biology and taxonomic classification.</title>
        <authorList>
            <person name="Goeker M."/>
        </authorList>
    </citation>
    <scope>NUCLEOTIDE SEQUENCE [LARGE SCALE GENOMIC DNA]</scope>
    <source>
        <strain evidence="1 2">DSM 23814</strain>
    </source>
</reference>
<evidence type="ECO:0000313" key="2">
    <source>
        <dbReference type="Proteomes" id="UP000293398"/>
    </source>
</evidence>
<evidence type="ECO:0000313" key="1">
    <source>
        <dbReference type="EMBL" id="RZU00187.1"/>
    </source>
</evidence>
<keyword evidence="2" id="KW-1185">Reference proteome</keyword>
<dbReference type="Proteomes" id="UP000293398">
    <property type="component" value="Unassembled WGS sequence"/>
</dbReference>